<dbReference type="AlphaFoldDB" id="A0A8D4UVJ0"/>
<gene>
    <name evidence="4" type="ORF">Dia5BBH33_17240</name>
</gene>
<sequence>MESNGNTKISLIVPVYQAEEYLARCFDSILNQTYKDFEVIVIDDGSEDRSPEICDAYARRDSRFHVFHQKNGGVSVARKAGFEKSSGDILYWIDADDYISPDLLEKTYFLFEEENADIVVYDIADDNNGKIRKVHFTESDLRGWQRRAVQADCSVLWMFASRRSLWKGLKIPVELTYSGEDGYLSLHLFYRARNIVHGCGGMYYQDVANEASSTHRVTSRKFWGSFWMWKERAMIAKCRFPEIFSYCCLNASKAAIKSYCISVVLRDLEDKRKQGLFRWLSHMENHPASISPRDKILRYAIVHRKEWICRLYARHKLK</sequence>
<organism evidence="4 5">
    <name type="scientific">Dialister hominis</name>
    <dbReference type="NCBI Taxonomy" id="2582419"/>
    <lineage>
        <taxon>Bacteria</taxon>
        <taxon>Bacillati</taxon>
        <taxon>Bacillota</taxon>
        <taxon>Negativicutes</taxon>
        <taxon>Veillonellales</taxon>
        <taxon>Veillonellaceae</taxon>
        <taxon>Dialister</taxon>
    </lineage>
</organism>
<dbReference type="GeneID" id="92716943"/>
<dbReference type="PANTHER" id="PTHR22916">
    <property type="entry name" value="GLYCOSYLTRANSFERASE"/>
    <property type="match status" value="1"/>
</dbReference>
<dbReference type="Proteomes" id="UP000320585">
    <property type="component" value="Chromosome"/>
</dbReference>
<proteinExistence type="predicted"/>
<evidence type="ECO:0000256" key="1">
    <source>
        <dbReference type="ARBA" id="ARBA00022676"/>
    </source>
</evidence>
<dbReference type="KEGG" id="dho:Dia5BBH33_17240"/>
<evidence type="ECO:0000313" key="5">
    <source>
        <dbReference type="Proteomes" id="UP000320585"/>
    </source>
</evidence>
<dbReference type="InterPro" id="IPR001173">
    <property type="entry name" value="Glyco_trans_2-like"/>
</dbReference>
<keyword evidence="2" id="KW-0808">Transferase</keyword>
<dbReference type="EMBL" id="AP019697">
    <property type="protein sequence ID" value="BBK25789.1"/>
    <property type="molecule type" value="Genomic_DNA"/>
</dbReference>
<keyword evidence="1" id="KW-0328">Glycosyltransferase</keyword>
<evidence type="ECO:0000259" key="3">
    <source>
        <dbReference type="Pfam" id="PF00535"/>
    </source>
</evidence>
<protein>
    <recommendedName>
        <fullName evidence="3">Glycosyltransferase 2-like domain-containing protein</fullName>
    </recommendedName>
</protein>
<dbReference type="OrthoDB" id="396512at2"/>
<evidence type="ECO:0000256" key="2">
    <source>
        <dbReference type="ARBA" id="ARBA00022679"/>
    </source>
</evidence>
<dbReference type="Gene3D" id="3.90.550.10">
    <property type="entry name" value="Spore Coat Polysaccharide Biosynthesis Protein SpsA, Chain A"/>
    <property type="match status" value="1"/>
</dbReference>
<dbReference type="PANTHER" id="PTHR22916:SF51">
    <property type="entry name" value="GLYCOSYLTRANSFERASE EPSH-RELATED"/>
    <property type="match status" value="1"/>
</dbReference>
<dbReference type="GO" id="GO:0016757">
    <property type="term" value="F:glycosyltransferase activity"/>
    <property type="evidence" value="ECO:0007669"/>
    <property type="project" value="UniProtKB-KW"/>
</dbReference>
<evidence type="ECO:0000313" key="4">
    <source>
        <dbReference type="EMBL" id="BBK25789.1"/>
    </source>
</evidence>
<dbReference type="RefSeq" id="WP_143332806.1">
    <property type="nucleotide sequence ID" value="NZ_AP019697.1"/>
</dbReference>
<reference evidence="5" key="1">
    <citation type="submission" date="2019-05" db="EMBL/GenBank/DDBJ databases">
        <title>Complete genome sequencing of Dialister sp. strain 5BBH33.</title>
        <authorList>
            <person name="Sakamoto M."/>
            <person name="Murakami T."/>
            <person name="Mori H."/>
        </authorList>
    </citation>
    <scope>NUCLEOTIDE SEQUENCE [LARGE SCALE GENOMIC DNA]</scope>
    <source>
        <strain evidence="5">5BBH33</strain>
    </source>
</reference>
<dbReference type="InterPro" id="IPR029044">
    <property type="entry name" value="Nucleotide-diphossugar_trans"/>
</dbReference>
<name>A0A8D4UVJ0_9FIRM</name>
<dbReference type="SUPFAM" id="SSF53448">
    <property type="entry name" value="Nucleotide-diphospho-sugar transferases"/>
    <property type="match status" value="1"/>
</dbReference>
<accession>A0A8D4UVJ0</accession>
<dbReference type="Pfam" id="PF00535">
    <property type="entry name" value="Glycos_transf_2"/>
    <property type="match status" value="1"/>
</dbReference>
<feature type="domain" description="Glycosyltransferase 2-like" evidence="3">
    <location>
        <begin position="10"/>
        <end position="138"/>
    </location>
</feature>
<keyword evidence="5" id="KW-1185">Reference proteome</keyword>
<dbReference type="CDD" id="cd00761">
    <property type="entry name" value="Glyco_tranf_GTA_type"/>
    <property type="match status" value="1"/>
</dbReference>